<dbReference type="InterPro" id="IPR036388">
    <property type="entry name" value="WH-like_DNA-bd_sf"/>
</dbReference>
<dbReference type="Proteomes" id="UP000287651">
    <property type="component" value="Unassembled WGS sequence"/>
</dbReference>
<feature type="region of interest" description="Disordered" evidence="1">
    <location>
        <begin position="1"/>
        <end position="27"/>
    </location>
</feature>
<sequence length="313" mass="35205">FTSPLHVDAATSSPAAQSPVPQPPPVAAVIPEVPVAKPRDSPTSPRLHCLLHHLEPRCSGTSTTKQNPSIRLLLGRNAATKTSHGFLLHLRLLGCFSWGDIHDNERTIPPEFFDGKSASEHLDVYKYYRDWIVRHSGEIRRRRSRSPTTGGLIDYTLSAKPSAKEEREREEGSEKGTPCWDYSSCKSPCSMACFTTDKLHKISNLFYRMDSFPSSQLFKKVDITEERKSDRIDKEPLSLVEVILQYVADWKKVAVYVGTMSEIDYAARFIKLAFAEQFLGPEEAGENGKLHMKEDKVITMPGGENVKEQDFPK</sequence>
<feature type="region of interest" description="Disordered" evidence="1">
    <location>
        <begin position="142"/>
        <end position="176"/>
    </location>
</feature>
<proteinExistence type="predicted"/>
<dbReference type="AlphaFoldDB" id="A0A427A2S0"/>
<comment type="caution">
    <text evidence="2">The sequence shown here is derived from an EMBL/GenBank/DDBJ whole genome shotgun (WGS) entry which is preliminary data.</text>
</comment>
<feature type="non-terminal residue" evidence="2">
    <location>
        <position position="1"/>
    </location>
</feature>
<dbReference type="Gene3D" id="1.10.10.10">
    <property type="entry name" value="Winged helix-like DNA-binding domain superfamily/Winged helix DNA-binding domain"/>
    <property type="match status" value="1"/>
</dbReference>
<feature type="compositionally biased region" description="Basic and acidic residues" evidence="1">
    <location>
        <begin position="162"/>
        <end position="174"/>
    </location>
</feature>
<dbReference type="EMBL" id="AMZH03003974">
    <property type="protein sequence ID" value="RRT70549.1"/>
    <property type="molecule type" value="Genomic_DNA"/>
</dbReference>
<organism evidence="2 3">
    <name type="scientific">Ensete ventricosum</name>
    <name type="common">Abyssinian banana</name>
    <name type="synonym">Musa ensete</name>
    <dbReference type="NCBI Taxonomy" id="4639"/>
    <lineage>
        <taxon>Eukaryota</taxon>
        <taxon>Viridiplantae</taxon>
        <taxon>Streptophyta</taxon>
        <taxon>Embryophyta</taxon>
        <taxon>Tracheophyta</taxon>
        <taxon>Spermatophyta</taxon>
        <taxon>Magnoliopsida</taxon>
        <taxon>Liliopsida</taxon>
        <taxon>Zingiberales</taxon>
        <taxon>Musaceae</taxon>
        <taxon>Ensete</taxon>
    </lineage>
</organism>
<dbReference type="InterPro" id="IPR009057">
    <property type="entry name" value="Homeodomain-like_sf"/>
</dbReference>
<evidence type="ECO:0000313" key="2">
    <source>
        <dbReference type="EMBL" id="RRT70549.1"/>
    </source>
</evidence>
<feature type="compositionally biased region" description="Low complexity" evidence="1">
    <location>
        <begin position="9"/>
        <end position="19"/>
    </location>
</feature>
<dbReference type="SUPFAM" id="SSF46689">
    <property type="entry name" value="Homeodomain-like"/>
    <property type="match status" value="1"/>
</dbReference>
<accession>A0A427A2S0</accession>
<evidence type="ECO:0000256" key="1">
    <source>
        <dbReference type="SAM" id="MobiDB-lite"/>
    </source>
</evidence>
<gene>
    <name evidence="2" type="ORF">B296_00036352</name>
</gene>
<reference evidence="2 3" key="1">
    <citation type="journal article" date="2014" name="Agronomy (Basel)">
        <title>A Draft Genome Sequence for Ensete ventricosum, the Drought-Tolerant Tree Against Hunger.</title>
        <authorList>
            <person name="Harrison J."/>
            <person name="Moore K.A."/>
            <person name="Paszkiewicz K."/>
            <person name="Jones T."/>
            <person name="Grant M."/>
            <person name="Ambacheew D."/>
            <person name="Muzemil S."/>
            <person name="Studholme D.J."/>
        </authorList>
    </citation>
    <scope>NUCLEOTIDE SEQUENCE [LARGE SCALE GENOMIC DNA]</scope>
</reference>
<name>A0A427A2S0_ENSVE</name>
<protein>
    <submittedName>
        <fullName evidence="2">Uncharacterized protein</fullName>
    </submittedName>
</protein>
<evidence type="ECO:0000313" key="3">
    <source>
        <dbReference type="Proteomes" id="UP000287651"/>
    </source>
</evidence>